<reference evidence="3" key="1">
    <citation type="submission" date="2017-09" db="EMBL/GenBank/DDBJ databases">
        <title>Depth-based differentiation of microbial function through sediment-hosted aquifers and enrichment of novel symbionts in the deep terrestrial subsurface.</title>
        <authorList>
            <person name="Probst A.J."/>
            <person name="Ladd B."/>
            <person name="Jarett J.K."/>
            <person name="Geller-Mcgrath D.E."/>
            <person name="Sieber C.M.K."/>
            <person name="Emerson J.B."/>
            <person name="Anantharaman K."/>
            <person name="Thomas B.C."/>
            <person name="Malmstrom R."/>
            <person name="Stieglmeier M."/>
            <person name="Klingl A."/>
            <person name="Woyke T."/>
            <person name="Ryan C.M."/>
            <person name="Banfield J.F."/>
        </authorList>
    </citation>
    <scope>NUCLEOTIDE SEQUENCE [LARGE SCALE GENOMIC DNA]</scope>
</reference>
<feature type="domain" description="Amine oxidase" evidence="1">
    <location>
        <begin position="10"/>
        <end position="371"/>
    </location>
</feature>
<organism evidence="2 3">
    <name type="scientific">Candidatus Roizmanbacteria bacterium CG17_big_fil_post_rev_8_21_14_2_50_39_7</name>
    <dbReference type="NCBI Taxonomy" id="1974858"/>
    <lineage>
        <taxon>Bacteria</taxon>
        <taxon>Candidatus Roizmaniibacteriota</taxon>
    </lineage>
</organism>
<evidence type="ECO:0000313" key="3">
    <source>
        <dbReference type="Proteomes" id="UP000228762"/>
    </source>
</evidence>
<protein>
    <recommendedName>
        <fullName evidence="1">Amine oxidase domain-containing protein</fullName>
    </recommendedName>
</protein>
<dbReference type="InterPro" id="IPR036188">
    <property type="entry name" value="FAD/NAD-bd_sf"/>
</dbReference>
<dbReference type="InterPro" id="IPR002937">
    <property type="entry name" value="Amino_oxidase"/>
</dbReference>
<dbReference type="Pfam" id="PF01593">
    <property type="entry name" value="Amino_oxidase"/>
    <property type="match status" value="1"/>
</dbReference>
<dbReference type="InterPro" id="IPR050464">
    <property type="entry name" value="Zeta_carotene_desat/Oxidored"/>
</dbReference>
<evidence type="ECO:0000313" key="2">
    <source>
        <dbReference type="EMBL" id="PIV70669.1"/>
    </source>
</evidence>
<dbReference type="Proteomes" id="UP000228762">
    <property type="component" value="Unassembled WGS sequence"/>
</dbReference>
<dbReference type="PRINTS" id="PR00419">
    <property type="entry name" value="ADXRDTASE"/>
</dbReference>
<dbReference type="Gene3D" id="3.50.50.60">
    <property type="entry name" value="FAD/NAD(P)-binding domain"/>
    <property type="match status" value="2"/>
</dbReference>
<dbReference type="Gene3D" id="3.90.660.20">
    <property type="entry name" value="Protoporphyrinogen oxidase, mitochondrial, domain 2"/>
    <property type="match status" value="1"/>
</dbReference>
<name>A0A2M7EJB6_9BACT</name>
<dbReference type="EMBL" id="PFEV01000189">
    <property type="protein sequence ID" value="PIV70669.1"/>
    <property type="molecule type" value="Genomic_DNA"/>
</dbReference>
<evidence type="ECO:0000259" key="1">
    <source>
        <dbReference type="Pfam" id="PF01593"/>
    </source>
</evidence>
<accession>A0A2M7EJB6</accession>
<dbReference type="PANTHER" id="PTHR42923">
    <property type="entry name" value="PROTOPORPHYRINOGEN OXIDASE"/>
    <property type="match status" value="1"/>
</dbReference>
<proteinExistence type="predicted"/>
<dbReference type="SUPFAM" id="SSF51905">
    <property type="entry name" value="FAD/NAD(P)-binding domain"/>
    <property type="match status" value="1"/>
</dbReference>
<dbReference type="AlphaFoldDB" id="A0A2M7EJB6"/>
<gene>
    <name evidence="2" type="ORF">COW57_04035</name>
</gene>
<dbReference type="NCBIfam" id="NF005560">
    <property type="entry name" value="PRK07233.1"/>
    <property type="match status" value="1"/>
</dbReference>
<sequence length="434" mass="49499">MKIAILGGGVAGLTAAYHLSQKGHDVQIIEKGRELGGLAGGFKKDNWEWKLERTYHHIFSNDHAILNLAKEINFKGFCFSTPSTASLFGEKNNYRTYPVDSPKDFLFLPELSFISKLRAGLMLAFLKISPFLKLYEKTTSADLLRKTMGEEVWIKLWEQLFLKKYGKYAENILTSFIWARIHKRTQQLGYPKGGFQAFIDALANKNTKQNVSILDTTNIEEVNRKGERYEISVITKSGEQNYLYADKIISTLPYPITCTVMKNILGEPYIKEQNRRKYLFAINLILKTKKPILNKTYWLNVGAADIPIMCIVQHTNFVSTTSYGGDELCYVAWYVDETSELLRKNEKQMLDFVLPHLRALSPPLVEEPEVVGLFKAPYAQPIFDKDFLTIPRVFSTPAPDVFVANMDMTYPYDRGTNYAVKLGKDVSGFVLKTL</sequence>
<comment type="caution">
    <text evidence="2">The sequence shown here is derived from an EMBL/GenBank/DDBJ whole genome shotgun (WGS) entry which is preliminary data.</text>
</comment>
<dbReference type="PANTHER" id="PTHR42923:SF46">
    <property type="entry name" value="AMINE OXIDASE"/>
    <property type="match status" value="1"/>
</dbReference>
<dbReference type="GO" id="GO:0016491">
    <property type="term" value="F:oxidoreductase activity"/>
    <property type="evidence" value="ECO:0007669"/>
    <property type="project" value="InterPro"/>
</dbReference>
<dbReference type="Gene3D" id="1.10.3110.10">
    <property type="entry name" value="protoporphyrinogen ix oxidase, domain 3"/>
    <property type="match status" value="1"/>
</dbReference>